<comment type="similarity">
    <text evidence="5 14">Belongs to the phosphoglycerate kinase family.</text>
</comment>
<dbReference type="GO" id="GO:0006094">
    <property type="term" value="P:gluconeogenesis"/>
    <property type="evidence" value="ECO:0007669"/>
    <property type="project" value="TreeGrafter"/>
</dbReference>
<evidence type="ECO:0000256" key="11">
    <source>
        <dbReference type="ARBA" id="ARBA00022840"/>
    </source>
</evidence>
<feature type="compositionally biased region" description="Acidic residues" evidence="16">
    <location>
        <begin position="166"/>
        <end position="190"/>
    </location>
</feature>
<comment type="cofactor">
    <cofactor evidence="2">
        <name>Mg(2+)</name>
        <dbReference type="ChEBI" id="CHEBI:18420"/>
    </cofactor>
</comment>
<feature type="compositionally biased region" description="Low complexity" evidence="16">
    <location>
        <begin position="144"/>
        <end position="155"/>
    </location>
</feature>
<evidence type="ECO:0000256" key="15">
    <source>
        <dbReference type="RuleBase" id="RU000696"/>
    </source>
</evidence>
<evidence type="ECO:0000256" key="14">
    <source>
        <dbReference type="RuleBase" id="RU000532"/>
    </source>
</evidence>
<evidence type="ECO:0000256" key="2">
    <source>
        <dbReference type="ARBA" id="ARBA00001946"/>
    </source>
</evidence>
<keyword evidence="9" id="KW-0547">Nucleotide-binding</keyword>
<keyword evidence="10 14" id="KW-0418">Kinase</keyword>
<evidence type="ECO:0000256" key="7">
    <source>
        <dbReference type="ARBA" id="ARBA00022679"/>
    </source>
</evidence>
<comment type="pathway">
    <text evidence="4 14">Carbohydrate degradation; glycolysis; pyruvate from D-glyceraldehyde 3-phosphate: step 2/5.</text>
</comment>
<dbReference type="EMBL" id="RQTK01000009">
    <property type="protein sequence ID" value="RUS91547.1"/>
    <property type="molecule type" value="Genomic_DNA"/>
</dbReference>
<evidence type="ECO:0000256" key="10">
    <source>
        <dbReference type="ARBA" id="ARBA00022777"/>
    </source>
</evidence>
<keyword evidence="7 14" id="KW-0808">Transferase</keyword>
<dbReference type="Gene3D" id="3.40.50.1260">
    <property type="entry name" value="Phosphoglycerate kinase, N-terminal domain"/>
    <property type="match status" value="4"/>
</dbReference>
<evidence type="ECO:0000256" key="8">
    <source>
        <dbReference type="ARBA" id="ARBA00022723"/>
    </source>
</evidence>
<dbReference type="STRING" id="188477.A0A433UCE4"/>
<feature type="compositionally biased region" description="Basic residues" evidence="16">
    <location>
        <begin position="1136"/>
        <end position="1151"/>
    </location>
</feature>
<dbReference type="UniPathway" id="UPA00109">
    <property type="reaction ID" value="UER00185"/>
</dbReference>
<evidence type="ECO:0000313" key="18">
    <source>
        <dbReference type="Proteomes" id="UP000271974"/>
    </source>
</evidence>
<name>A0A433UCE4_ELYCH</name>
<evidence type="ECO:0000256" key="12">
    <source>
        <dbReference type="ARBA" id="ARBA00022842"/>
    </source>
</evidence>
<dbReference type="Pfam" id="PF00162">
    <property type="entry name" value="PGK"/>
    <property type="match status" value="2"/>
</dbReference>
<evidence type="ECO:0000256" key="3">
    <source>
        <dbReference type="ARBA" id="ARBA00004496"/>
    </source>
</evidence>
<comment type="subunit">
    <text evidence="15">Monomer.</text>
</comment>
<dbReference type="GO" id="GO:0006096">
    <property type="term" value="P:glycolytic process"/>
    <property type="evidence" value="ECO:0007669"/>
    <property type="project" value="UniProtKB-UniPathway"/>
</dbReference>
<dbReference type="OrthoDB" id="275353at2759"/>
<keyword evidence="8" id="KW-0479">Metal-binding</keyword>
<keyword evidence="13" id="KW-0324">Glycolysis</keyword>
<dbReference type="PANTHER" id="PTHR11406">
    <property type="entry name" value="PHOSPHOGLYCERATE KINASE"/>
    <property type="match status" value="1"/>
</dbReference>
<comment type="caution">
    <text evidence="17">The sequence shown here is derived from an EMBL/GenBank/DDBJ whole genome shotgun (WGS) entry which is preliminary data.</text>
</comment>
<reference evidence="17 18" key="1">
    <citation type="submission" date="2019-01" db="EMBL/GenBank/DDBJ databases">
        <title>A draft genome assembly of the solar-powered sea slug Elysia chlorotica.</title>
        <authorList>
            <person name="Cai H."/>
            <person name="Li Q."/>
            <person name="Fang X."/>
            <person name="Li J."/>
            <person name="Curtis N.E."/>
            <person name="Altenburger A."/>
            <person name="Shibata T."/>
            <person name="Feng M."/>
            <person name="Maeda T."/>
            <person name="Schwartz J.A."/>
            <person name="Shigenobu S."/>
            <person name="Lundholm N."/>
            <person name="Nishiyama T."/>
            <person name="Yang H."/>
            <person name="Hasebe M."/>
            <person name="Li S."/>
            <person name="Pierce S.K."/>
            <person name="Wang J."/>
        </authorList>
    </citation>
    <scope>NUCLEOTIDE SEQUENCE [LARGE SCALE GENOMIC DNA]</scope>
    <source>
        <strain evidence="17">EC2010</strain>
        <tissue evidence="17">Whole organism of an adult</tissue>
    </source>
</reference>
<comment type="subcellular location">
    <subcellularLocation>
        <location evidence="3">Cytoplasm</location>
    </subcellularLocation>
</comment>
<comment type="catalytic activity">
    <reaction evidence="1 14">
        <text>(2R)-3-phosphoglycerate + ATP = (2R)-3-phospho-glyceroyl phosphate + ADP</text>
        <dbReference type="Rhea" id="RHEA:14801"/>
        <dbReference type="ChEBI" id="CHEBI:30616"/>
        <dbReference type="ChEBI" id="CHEBI:57604"/>
        <dbReference type="ChEBI" id="CHEBI:58272"/>
        <dbReference type="ChEBI" id="CHEBI:456216"/>
        <dbReference type="EC" id="2.7.2.3"/>
    </reaction>
</comment>
<evidence type="ECO:0000256" key="6">
    <source>
        <dbReference type="ARBA" id="ARBA00013061"/>
    </source>
</evidence>
<dbReference type="PRINTS" id="PR00477">
    <property type="entry name" value="PHGLYCKINASE"/>
</dbReference>
<dbReference type="InterPro" id="IPR015911">
    <property type="entry name" value="Phosphoglycerate_kinase_CS"/>
</dbReference>
<dbReference type="GO" id="GO:0005829">
    <property type="term" value="C:cytosol"/>
    <property type="evidence" value="ECO:0007669"/>
    <property type="project" value="TreeGrafter"/>
</dbReference>
<feature type="region of interest" description="Disordered" evidence="16">
    <location>
        <begin position="73"/>
        <end position="193"/>
    </location>
</feature>
<feature type="region of interest" description="Disordered" evidence="16">
    <location>
        <begin position="1"/>
        <end position="28"/>
    </location>
</feature>
<proteinExistence type="inferred from homology"/>
<dbReference type="FunFam" id="3.40.50.1260:FF:000031">
    <property type="entry name" value="Phosphoglycerate kinase 1"/>
    <property type="match status" value="2"/>
</dbReference>
<sequence length="1212" mass="133320">METGHTFRRPRAISCPGTTMPGQPGYRSSPWIQSNSYFRACFENDLGAQDEDSDLDDMVAGVKGNDYSMSTLRAADDDDEDNNVPSHSRCDIGAEDADSRRIWSSTDDNVNRHFDDDSSGRREDHMDESRIEQDYLEDFESTASGSESVTSLESSTHWRRGGPQGMDEETNEANEMNDDIKGEDESESDEEKGHELMAEKIKSGLMELDPVMPDEYLEEGMQGGDSKNIQSKLTISKCRLKDRRVLIRTDFNVPVENDQVMNTDKLVSALPTILYALNRGAKSVVLMSHMGRPEGQFVPALSLAPVAAELESLLGGRTVTFLEDCVGDFVESVCADPEPGSVILLENLRFHPEEEGKGVNEDGEKVRATPEDIETFRESLRKLGDVYVNDAFGTSNRAHSSIVGVELPLRVAGLQLKKEVDRFSKAIDNPALPYLAIVGGGKLSDKVDLIESLLDSVTDMIITGDVAFTFMKVMDDMEIGDSPFDDTMSEFILEIHQKATRAKVKLHFPVDFVAADPSNKDAPPELVDEDTGIPEGKVGVDIGEKSRELFADLISRAKTIAWCGPPGAWDSETFYQGSEAMADAINEVTGRGEAMVILGDRETVNCAQKFELDMATLLWGGASLDMLEKKVLPGVANLTDLPKIKSSINVRPMRTCPLANKKVGIRLDLDVPVERNEDGELFIPDQGIIKLTSVSQTIRKALKMGARSVVLFSHRGNPEGKRDPELSMEPIVQALERIMERPVIFIADSVCEETLSLCEDPWPGSVFLLENLRFYPEEQGYTPRKKTMVVASQIMDVEMEEGEAEEAIELAHGESKGDAAVASKQESTFDVNVEEEDTEMDAHEGAVDAPDIEFARQVAVFRNHFSRMIDVYVLDDFNTIDLPHSSVVGVKAPVMVCGPLVENELNIIAGSLQTPDRPLVAILGGNKIQEKFELIPGLLDIVDDIIIGGALAFPFLAALYNMPIGSSPTDKAIEEKVPMVMAAAAANDVTIHLPKDFVVANSLQTEVDVSFANREEGISEGKIAYDIGEESRAYFIEVIGNAKTIVMSGPIGDVEEKVFQGGTDAILNAISEATEDKAFTVLAGETLLAYANSRREDLTVPIVSHMTSVAAVKLLAGMTLPGLAVLDSGYKPKQEPKKRRRKKKKKKKKKPKLVEEKPVLDRRARIAAWIENTKNWKYTPPPIRKLPPLPAYPRPATRIKYTGVRASRLVGT</sequence>
<dbReference type="FunFam" id="3.40.50.1260:FF:000019">
    <property type="entry name" value="Phosphoglycerate kinase 1"/>
    <property type="match status" value="1"/>
</dbReference>
<dbReference type="GO" id="GO:0005524">
    <property type="term" value="F:ATP binding"/>
    <property type="evidence" value="ECO:0007669"/>
    <property type="project" value="UniProtKB-KW"/>
</dbReference>
<evidence type="ECO:0000256" key="13">
    <source>
        <dbReference type="ARBA" id="ARBA00023152"/>
    </source>
</evidence>
<dbReference type="GO" id="GO:0046872">
    <property type="term" value="F:metal ion binding"/>
    <property type="evidence" value="ECO:0007669"/>
    <property type="project" value="UniProtKB-KW"/>
</dbReference>
<dbReference type="InterPro" id="IPR015824">
    <property type="entry name" value="Phosphoglycerate_kinase_N"/>
</dbReference>
<dbReference type="GO" id="GO:0004618">
    <property type="term" value="F:phosphoglycerate kinase activity"/>
    <property type="evidence" value="ECO:0007669"/>
    <property type="project" value="UniProtKB-EC"/>
</dbReference>
<evidence type="ECO:0000313" key="17">
    <source>
        <dbReference type="EMBL" id="RUS91547.1"/>
    </source>
</evidence>
<dbReference type="GO" id="GO:0043531">
    <property type="term" value="F:ADP binding"/>
    <property type="evidence" value="ECO:0007669"/>
    <property type="project" value="TreeGrafter"/>
</dbReference>
<protein>
    <recommendedName>
        <fullName evidence="6 14">Phosphoglycerate kinase</fullName>
        <ecNumber evidence="6 14">2.7.2.3</ecNumber>
    </recommendedName>
</protein>
<accession>A0A433UCE4</accession>
<feature type="region of interest" description="Disordered" evidence="16">
    <location>
        <begin position="1130"/>
        <end position="1156"/>
    </location>
</feature>
<dbReference type="PANTHER" id="PTHR11406:SF0">
    <property type="entry name" value="PHOSPHOGLYCERATE KINASE"/>
    <property type="match status" value="1"/>
</dbReference>
<evidence type="ECO:0000256" key="5">
    <source>
        <dbReference type="ARBA" id="ARBA00008982"/>
    </source>
</evidence>
<dbReference type="AlphaFoldDB" id="A0A433UCE4"/>
<feature type="compositionally biased region" description="Basic residues" evidence="16">
    <location>
        <begin position="1"/>
        <end position="11"/>
    </location>
</feature>
<dbReference type="InterPro" id="IPR036043">
    <property type="entry name" value="Phosphoglycerate_kinase_sf"/>
</dbReference>
<gene>
    <name evidence="17" type="ORF">EGW08_000662</name>
</gene>
<feature type="compositionally biased region" description="Basic and acidic residues" evidence="16">
    <location>
        <begin position="88"/>
        <end position="101"/>
    </location>
</feature>
<keyword evidence="18" id="KW-1185">Reference proteome</keyword>
<dbReference type="Proteomes" id="UP000271974">
    <property type="component" value="Unassembled WGS sequence"/>
</dbReference>
<evidence type="ECO:0000256" key="1">
    <source>
        <dbReference type="ARBA" id="ARBA00000642"/>
    </source>
</evidence>
<keyword evidence="12" id="KW-0460">Magnesium</keyword>
<dbReference type="SUPFAM" id="SSF53748">
    <property type="entry name" value="Phosphoglycerate kinase"/>
    <property type="match status" value="2"/>
</dbReference>
<keyword evidence="11" id="KW-0067">ATP-binding</keyword>
<organism evidence="17 18">
    <name type="scientific">Elysia chlorotica</name>
    <name type="common">Eastern emerald elysia</name>
    <name type="synonym">Sea slug</name>
    <dbReference type="NCBI Taxonomy" id="188477"/>
    <lineage>
        <taxon>Eukaryota</taxon>
        <taxon>Metazoa</taxon>
        <taxon>Spiralia</taxon>
        <taxon>Lophotrochozoa</taxon>
        <taxon>Mollusca</taxon>
        <taxon>Gastropoda</taxon>
        <taxon>Heterobranchia</taxon>
        <taxon>Euthyneura</taxon>
        <taxon>Panpulmonata</taxon>
        <taxon>Sacoglossa</taxon>
        <taxon>Placobranchoidea</taxon>
        <taxon>Plakobranchidae</taxon>
        <taxon>Elysia</taxon>
    </lineage>
</organism>
<evidence type="ECO:0000256" key="9">
    <source>
        <dbReference type="ARBA" id="ARBA00022741"/>
    </source>
</evidence>
<dbReference type="PROSITE" id="PS00111">
    <property type="entry name" value="PGLYCERATE_KINASE"/>
    <property type="match status" value="1"/>
</dbReference>
<evidence type="ECO:0000256" key="16">
    <source>
        <dbReference type="SAM" id="MobiDB-lite"/>
    </source>
</evidence>
<feature type="compositionally biased region" description="Basic and acidic residues" evidence="16">
    <location>
        <begin position="109"/>
        <end position="133"/>
    </location>
</feature>
<dbReference type="EC" id="2.7.2.3" evidence="6 14"/>
<dbReference type="InterPro" id="IPR001576">
    <property type="entry name" value="Phosphoglycerate_kinase"/>
</dbReference>
<evidence type="ECO:0000256" key="4">
    <source>
        <dbReference type="ARBA" id="ARBA00004838"/>
    </source>
</evidence>